<evidence type="ECO:0000256" key="1">
    <source>
        <dbReference type="ARBA" id="ARBA00022490"/>
    </source>
</evidence>
<sequence length="309" mass="33584">MVAQALLHPRNLHQGKYDFAALIKAQPALAAFVLTKADGEQSINFSDNSAVVALNQALLAHYYQVKFWQLPAGYLCPPVPGRADYVHYLADLLAGKDNVIPHGKQVTLVDIGTGANLIYPIIASSFYGWQVIGSDIDAVAVKAAQAIVASNPVLRGRVHIIRQQTAAIFAGVIAAGQFVHLTMCNPPFYASAAEASAASARKWANLAKTHSAQQRNFAGQPHELWCDGGELAFISQMINESLQFKQQVGWFSSLVSQQKHLTPLQALLKNVGAAQHRIIEMRQGQKVSRILAWSFLPPGQQLLHHSGVN</sequence>
<evidence type="ECO:0000313" key="8">
    <source>
        <dbReference type="Proteomes" id="UP000004374"/>
    </source>
</evidence>
<dbReference type="NCBIfam" id="NF008725">
    <property type="entry name" value="PRK11727.1"/>
    <property type="match status" value="1"/>
</dbReference>
<keyword evidence="3 6" id="KW-0489">Methyltransferase</keyword>
<dbReference type="PANTHER" id="PTHR13393:SF0">
    <property type="entry name" value="RNA N6-ADENOSINE-METHYLTRANSFERASE METTL16"/>
    <property type="match status" value="1"/>
</dbReference>
<comment type="similarity">
    <text evidence="6">Belongs to the methyltransferase superfamily. METTL16/RlmF family.</text>
</comment>
<dbReference type="SUPFAM" id="SSF53335">
    <property type="entry name" value="S-adenosyl-L-methionine-dependent methyltransferases"/>
    <property type="match status" value="1"/>
</dbReference>
<protein>
    <recommendedName>
        <fullName evidence="6">Ribosomal RNA large subunit methyltransferase F</fullName>
        <ecNumber evidence="6">2.1.1.181</ecNumber>
    </recommendedName>
    <alternativeName>
        <fullName evidence="6">23S rRNA mA1618 methyltransferase</fullName>
    </alternativeName>
    <alternativeName>
        <fullName evidence="6">rRNA adenine N-6-methyltransferase</fullName>
    </alternativeName>
</protein>
<accession>I1E1L5</accession>
<dbReference type="InterPro" id="IPR010286">
    <property type="entry name" value="METTL16/RlmF"/>
</dbReference>
<dbReference type="GO" id="GO:0070475">
    <property type="term" value="P:rRNA base methylation"/>
    <property type="evidence" value="ECO:0007669"/>
    <property type="project" value="TreeGrafter"/>
</dbReference>
<evidence type="ECO:0000256" key="6">
    <source>
        <dbReference type="HAMAP-Rule" id="MF_01848"/>
    </source>
</evidence>
<dbReference type="OrthoDB" id="1115728at2"/>
<dbReference type="InterPro" id="IPR016909">
    <property type="entry name" value="rRNA_lsu_MeTfrase_F"/>
</dbReference>
<keyword evidence="5 6" id="KW-0949">S-adenosyl-L-methionine</keyword>
<organism evidence="7 8">
    <name type="scientific">Rheinheimera nanhaiensis E407-8</name>
    <dbReference type="NCBI Taxonomy" id="562729"/>
    <lineage>
        <taxon>Bacteria</taxon>
        <taxon>Pseudomonadati</taxon>
        <taxon>Pseudomonadota</taxon>
        <taxon>Gammaproteobacteria</taxon>
        <taxon>Chromatiales</taxon>
        <taxon>Chromatiaceae</taxon>
        <taxon>Rheinheimera</taxon>
    </lineage>
</organism>
<dbReference type="Gene3D" id="3.40.50.150">
    <property type="entry name" value="Vaccinia Virus protein VP39"/>
    <property type="match status" value="1"/>
</dbReference>
<dbReference type="InterPro" id="IPR029063">
    <property type="entry name" value="SAM-dependent_MTases_sf"/>
</dbReference>
<dbReference type="GO" id="GO:0052907">
    <property type="term" value="F:23S rRNA (adenine(1618)-N(6))-methyltransferase activity"/>
    <property type="evidence" value="ECO:0007669"/>
    <property type="project" value="UniProtKB-EC"/>
</dbReference>
<keyword evidence="1 6" id="KW-0963">Cytoplasm</keyword>
<dbReference type="EC" id="2.1.1.181" evidence="6"/>
<evidence type="ECO:0000256" key="2">
    <source>
        <dbReference type="ARBA" id="ARBA00022552"/>
    </source>
</evidence>
<name>I1E1L5_9GAMM</name>
<comment type="catalytic activity">
    <reaction evidence="6">
        <text>adenosine(1618) in 23S rRNA + S-adenosyl-L-methionine = N(6)-methyladenosine(1618) in 23S rRNA + S-adenosyl-L-homocysteine + H(+)</text>
        <dbReference type="Rhea" id="RHEA:16497"/>
        <dbReference type="Rhea" id="RHEA-COMP:10229"/>
        <dbReference type="Rhea" id="RHEA-COMP:10231"/>
        <dbReference type="ChEBI" id="CHEBI:15378"/>
        <dbReference type="ChEBI" id="CHEBI:57856"/>
        <dbReference type="ChEBI" id="CHEBI:59789"/>
        <dbReference type="ChEBI" id="CHEBI:74411"/>
        <dbReference type="ChEBI" id="CHEBI:74449"/>
        <dbReference type="EC" id="2.1.1.181"/>
    </reaction>
</comment>
<dbReference type="Pfam" id="PF05971">
    <property type="entry name" value="Methyltransf_10"/>
    <property type="match status" value="1"/>
</dbReference>
<keyword evidence="2 6" id="KW-0698">rRNA processing</keyword>
<evidence type="ECO:0000313" key="7">
    <source>
        <dbReference type="EMBL" id="GAB60193.1"/>
    </source>
</evidence>
<gene>
    <name evidence="6 7" type="primary">rlmF</name>
    <name evidence="7" type="ORF">RNAN_3212</name>
</gene>
<dbReference type="Proteomes" id="UP000004374">
    <property type="component" value="Unassembled WGS sequence"/>
</dbReference>
<dbReference type="PIRSF" id="PIRSF029038">
    <property type="entry name" value="Mtase_YbiN_prd"/>
    <property type="match status" value="1"/>
</dbReference>
<evidence type="ECO:0000256" key="5">
    <source>
        <dbReference type="ARBA" id="ARBA00022691"/>
    </source>
</evidence>
<comment type="function">
    <text evidence="6">Specifically methylates the adenine in position 1618 of 23S rRNA.</text>
</comment>
<dbReference type="STRING" id="562729.RNAN_3212"/>
<evidence type="ECO:0000256" key="3">
    <source>
        <dbReference type="ARBA" id="ARBA00022603"/>
    </source>
</evidence>
<evidence type="ECO:0000256" key="4">
    <source>
        <dbReference type="ARBA" id="ARBA00022679"/>
    </source>
</evidence>
<dbReference type="CDD" id="cd02440">
    <property type="entry name" value="AdoMet_MTases"/>
    <property type="match status" value="1"/>
</dbReference>
<dbReference type="EMBL" id="BAFK01000023">
    <property type="protein sequence ID" value="GAB60193.1"/>
    <property type="molecule type" value="Genomic_DNA"/>
</dbReference>
<comment type="caution">
    <text evidence="7">The sequence shown here is derived from an EMBL/GenBank/DDBJ whole genome shotgun (WGS) entry which is preliminary data.</text>
</comment>
<keyword evidence="8" id="KW-1185">Reference proteome</keyword>
<dbReference type="GO" id="GO:0005737">
    <property type="term" value="C:cytoplasm"/>
    <property type="evidence" value="ECO:0007669"/>
    <property type="project" value="UniProtKB-SubCell"/>
</dbReference>
<dbReference type="AlphaFoldDB" id="I1E1L5"/>
<comment type="subcellular location">
    <subcellularLocation>
        <location evidence="6">Cytoplasm</location>
    </subcellularLocation>
</comment>
<dbReference type="HAMAP" id="MF_01848">
    <property type="entry name" value="23SrRNA_methyltr_F"/>
    <property type="match status" value="1"/>
</dbReference>
<keyword evidence="4 6" id="KW-0808">Transferase</keyword>
<reference evidence="7 8" key="1">
    <citation type="journal article" date="2012" name="J. Bacteriol.">
        <title>Genome Sequence of the Protease-Producing Bacterium Rheinheimera nanhaiensis E407-8T, Isolated from Deep-Sea Sediment of the South China Sea.</title>
        <authorList>
            <person name="Zhang X.-Y."/>
            <person name="Zhang Y.-J."/>
            <person name="Qin Q.-L."/>
            <person name="Xie B.-B."/>
            <person name="Chen X.-L."/>
            <person name="Zhou B.-C."/>
            <person name="Zhang Y.-Z."/>
        </authorList>
    </citation>
    <scope>NUCLEOTIDE SEQUENCE [LARGE SCALE GENOMIC DNA]</scope>
    <source>
        <strain evidence="7 8">E407-8</strain>
    </source>
</reference>
<proteinExistence type="inferred from homology"/>
<dbReference type="PANTHER" id="PTHR13393">
    <property type="entry name" value="SAM-DEPENDENT METHYLTRANSFERASE"/>
    <property type="match status" value="1"/>
</dbReference>